<dbReference type="AlphaFoldDB" id="W7G7P5"/>
<protein>
    <recommendedName>
        <fullName evidence="3">Rhoptry neck protein 5</fullName>
    </recommendedName>
</protein>
<dbReference type="EMBL" id="KE123491">
    <property type="protein sequence ID" value="EUT87246.1"/>
    <property type="molecule type" value="Genomic_DNA"/>
</dbReference>
<name>W7G7P5_PLAFA</name>
<proteinExistence type="predicted"/>
<keyword evidence="1" id="KW-0812">Transmembrane</keyword>
<keyword evidence="1" id="KW-0472">Membrane</keyword>
<gene>
    <name evidence="2" type="ORF">PFAG_02069</name>
</gene>
<evidence type="ECO:0000256" key="1">
    <source>
        <dbReference type="SAM" id="Phobius"/>
    </source>
</evidence>
<dbReference type="Proteomes" id="UP000030666">
    <property type="component" value="Unassembled WGS sequence"/>
</dbReference>
<dbReference type="OrthoDB" id="329794at2759"/>
<feature type="transmembrane region" description="Helical" evidence="1">
    <location>
        <begin position="578"/>
        <end position="597"/>
    </location>
</feature>
<keyword evidence="1" id="KW-1133">Transmembrane helix</keyword>
<organism evidence="2">
    <name type="scientific">Plasmodium falciparum Santa Lucia</name>
    <dbReference type="NCBI Taxonomy" id="478859"/>
    <lineage>
        <taxon>Eukaryota</taxon>
        <taxon>Sar</taxon>
        <taxon>Alveolata</taxon>
        <taxon>Apicomplexa</taxon>
        <taxon>Aconoidasida</taxon>
        <taxon>Haemosporida</taxon>
        <taxon>Plasmodiidae</taxon>
        <taxon>Plasmodium</taxon>
        <taxon>Plasmodium (Laverania)</taxon>
    </lineage>
</organism>
<evidence type="ECO:0000313" key="2">
    <source>
        <dbReference type="EMBL" id="EUT87246.1"/>
    </source>
</evidence>
<reference evidence="2" key="1">
    <citation type="submission" date="2013-02" db="EMBL/GenBank/DDBJ databases">
        <title>The Genome Sequence of Plasmodium falciparum Santa Lucia.</title>
        <authorList>
            <consortium name="The Broad Institute Genome Sequencing Platform"/>
            <consortium name="The Broad Institute Genome Sequencing Center for Infectious Disease"/>
            <person name="Neafsey D."/>
            <person name="Cheeseman I."/>
            <person name="Volkman S."/>
            <person name="Adams J."/>
            <person name="Walker B."/>
            <person name="Young S.K."/>
            <person name="Zeng Q."/>
            <person name="Gargeya S."/>
            <person name="Fitzgerald M."/>
            <person name="Haas B."/>
            <person name="Abouelleil A."/>
            <person name="Alvarado L."/>
            <person name="Arachchi H.M."/>
            <person name="Berlin A.M."/>
            <person name="Chapman S.B."/>
            <person name="Dewar J."/>
            <person name="Goldberg J."/>
            <person name="Griggs A."/>
            <person name="Gujja S."/>
            <person name="Hansen M."/>
            <person name="Howarth C."/>
            <person name="Imamovic A."/>
            <person name="Larimer J."/>
            <person name="McCowan C."/>
            <person name="Murphy C."/>
            <person name="Neiman D."/>
            <person name="Pearson M."/>
            <person name="Priest M."/>
            <person name="Roberts A."/>
            <person name="Saif S."/>
            <person name="Shea T."/>
            <person name="Sisk P."/>
            <person name="Sykes S."/>
            <person name="Wortman J."/>
            <person name="Nusbaum C."/>
            <person name="Birren B."/>
        </authorList>
    </citation>
    <scope>NUCLEOTIDE SEQUENCE [LARGE SCALE GENOMIC DNA]</scope>
    <source>
        <strain evidence="2">Santa Lucia</strain>
    </source>
</reference>
<sequence>MLKYTLLIYIIAGYFISEISNKLFDTLLPRNVFKKPKPFKKNEIKKGIDKDEKSIMKNVDSIDVMFEPRVKRFVPSRTRKTHVVGGLSQSISDPGDVEKSKYEKAVRFFENIKNEMINMSSKINKQLDSQDISSLNNFKRASEVLKESLATMHSLDIIRNDGSVDFSKYTLDWYSKANMREKYSIEKKFGFNDMCTDKCMDETIKADYDLSEYKNEFSPSKTAQRRADLVKLLMYYYRDKIYNIETSADVVLIMLLYLNSANELSEKGYLDVSSISTDDEFNLINKTIDRSHKFNKKIKIKKKTFFKIAPFNFFREETQEKTGNESIFAIDDIIKTSLLAKKSQNYNSLYETTKDLWNQIQNMYSASYGFVQSKKIKTNKFVGSKIRNVGFLLRWFNYNKTPSKNINFLVNNFSPLVSISLQLEKGPVEKAVDIIYNKCRMKTDKIVLGCIHDYGGREKKKLLGLISRKCKPTKISIRKRSIRKILNKLMSSLNDPVDILRIAVDTATRCDHFNRSKNIDNVKTKKNKINYEIFVKSELSIRYICADVTSKSKKKKKKKKKNTMIQNKNNKKIITHIYYIYIYILFFFFFFFVGYQLNVDNLDQNTLHIGLSKTRKVYDGRKYVDELEILKGDGVKNIYMKGLNEDNERIYELQNNMRVSEFDYAIQNPDANIIVFDGNNYISSYALRNMGLEHERIVWAGPSVGWTAEFALSAISDNPLPIFDGSAWVLLEKLSIRSILGKHLPSDVNGNSLANTVNFVILNKDGKPILKNTTPVINLKYATFTLSGIVNFVIKAEKGIGNEIIVHTRIP</sequence>
<accession>W7G7P5</accession>
<evidence type="ECO:0008006" key="3">
    <source>
        <dbReference type="Google" id="ProtNLM"/>
    </source>
</evidence>